<accession>S6B8D7</accession>
<name>S6B8D7_BABBO</name>
<evidence type="ECO:0000313" key="1">
    <source>
        <dbReference type="EMBL" id="BAN65381.1"/>
    </source>
</evidence>
<dbReference type="VEuPathDB" id="PiroplasmaDB:BBOV_I004530"/>
<gene>
    <name evidence="1" type="primary">BBOV_I004530</name>
</gene>
<sequence length="337" mass="38187">MGISALRTLLASDNIQLDEVQIFTVLCQFLDQNNKLTTPYSSLPLGPIEKDFLKHIRFCSLSPKSIDRIRHDNISPLLLDAVLRILQGTQKRPRHFPWLENDCYSCLTYNGLFPVVTVRASKEQLGFFDPNTGNAKLVSPPISQLPVHSGNRESFTTGTEREISIGWWAYEVSRTEKGHISVGLAFRSQEPIDEASRLSFLSMPNSRRIVFYYDFGDDRFKSGYIDVTNHHQLNSVWSYDLRLNSNAHKLRHKDVITVNVIVATSCITLNIGVLDSGMKRTFQIPHRATGILGSIIKRPCIFGAPFFILEDIGDSLSIPELRFDVNLKNNRSMTSRT</sequence>
<protein>
    <submittedName>
        <fullName evidence="1">Uncharacterized protein</fullName>
    </submittedName>
</protein>
<dbReference type="AlphaFoldDB" id="S6B8D7"/>
<organism evidence="1">
    <name type="scientific">Babesia bovis</name>
    <dbReference type="NCBI Taxonomy" id="5865"/>
    <lineage>
        <taxon>Eukaryota</taxon>
        <taxon>Sar</taxon>
        <taxon>Alveolata</taxon>
        <taxon>Apicomplexa</taxon>
        <taxon>Aconoidasida</taxon>
        <taxon>Piroplasmida</taxon>
        <taxon>Babesiidae</taxon>
        <taxon>Babesia</taxon>
    </lineage>
</organism>
<reference evidence="1" key="1">
    <citation type="journal article" date="2014" name="BMC Genomics">
        <title>The Babesia bovis gene and promoter model: an update from full-length EST analysis.</title>
        <authorList>
            <person name="Yamagishi J."/>
            <person name="Wakaguri H."/>
            <person name="Yokoyama N."/>
            <person name="Yamashita R."/>
            <person name="Suzuki Y."/>
            <person name="Xuan X."/>
            <person name="Igarashi I."/>
        </authorList>
    </citation>
    <scope>NUCLEOTIDE SEQUENCE</scope>
    <source>
        <strain evidence="1">Texas</strain>
    </source>
</reference>
<proteinExistence type="evidence at transcript level"/>
<dbReference type="EMBL" id="AK441587">
    <property type="protein sequence ID" value="BAN65381.1"/>
    <property type="molecule type" value="mRNA"/>
</dbReference>